<name>A0A4R3XVG2_9PROT</name>
<dbReference type="AlphaFoldDB" id="A0A4R3XVG2"/>
<keyword evidence="3" id="KW-1185">Reference proteome</keyword>
<dbReference type="RefSeq" id="WP_124946460.1">
    <property type="nucleotide sequence ID" value="NZ_BHVT01000035.1"/>
</dbReference>
<accession>A0A4R3XVG2</accession>
<protein>
    <submittedName>
        <fullName evidence="2">Uncharacterized protein</fullName>
    </submittedName>
</protein>
<keyword evidence="1" id="KW-0732">Signal</keyword>
<proteinExistence type="predicted"/>
<reference evidence="2 3" key="1">
    <citation type="submission" date="2019-03" db="EMBL/GenBank/DDBJ databases">
        <title>Genomic Encyclopedia of Type Strains, Phase IV (KMG-IV): sequencing the most valuable type-strain genomes for metagenomic binning, comparative biology and taxonomic classification.</title>
        <authorList>
            <person name="Goeker M."/>
        </authorList>
    </citation>
    <scope>NUCLEOTIDE SEQUENCE [LARGE SCALE GENOMIC DNA]</scope>
    <source>
        <strain evidence="2 3">DSM 100309</strain>
    </source>
</reference>
<feature type="chain" id="PRO_5020787536" evidence="1">
    <location>
        <begin position="20"/>
        <end position="121"/>
    </location>
</feature>
<dbReference type="Proteomes" id="UP000295367">
    <property type="component" value="Unassembled WGS sequence"/>
</dbReference>
<dbReference type="EMBL" id="SMCO01000018">
    <property type="protein sequence ID" value="TCV82907.1"/>
    <property type="molecule type" value="Genomic_DNA"/>
</dbReference>
<gene>
    <name evidence="2" type="ORF">EDC63_11836</name>
</gene>
<evidence type="ECO:0000313" key="3">
    <source>
        <dbReference type="Proteomes" id="UP000295367"/>
    </source>
</evidence>
<organism evidence="2 3">
    <name type="scientific">Sulfurirhabdus autotrophica</name>
    <dbReference type="NCBI Taxonomy" id="1706046"/>
    <lineage>
        <taxon>Bacteria</taxon>
        <taxon>Pseudomonadati</taxon>
        <taxon>Pseudomonadota</taxon>
        <taxon>Betaproteobacteria</taxon>
        <taxon>Nitrosomonadales</taxon>
        <taxon>Sulfuricellaceae</taxon>
        <taxon>Sulfurirhabdus</taxon>
    </lineage>
</organism>
<evidence type="ECO:0000256" key="1">
    <source>
        <dbReference type="SAM" id="SignalP"/>
    </source>
</evidence>
<feature type="signal peptide" evidence="1">
    <location>
        <begin position="1"/>
        <end position="19"/>
    </location>
</feature>
<evidence type="ECO:0000313" key="2">
    <source>
        <dbReference type="EMBL" id="TCV82907.1"/>
    </source>
</evidence>
<comment type="caution">
    <text evidence="2">The sequence shown here is derived from an EMBL/GenBank/DDBJ whole genome shotgun (WGS) entry which is preliminary data.</text>
</comment>
<sequence length="121" mass="13553">MRTIFVVVLLLLTAISAQAQDTSSSQRLQKLDKLQRESETWAAKQEGIARERKNACINAFGHREFCECLSQELHWIITFENYIGAVTIPSAYVPVNSDEKSIIASASRARSVCVARYFGAK</sequence>